<dbReference type="InterPro" id="IPR008757">
    <property type="entry name" value="Peptidase_M6-like_domain"/>
</dbReference>
<reference evidence="2 3" key="1">
    <citation type="submission" date="2013-08" db="EMBL/GenBank/DDBJ databases">
        <authorList>
            <person name="Durkin A.S."/>
            <person name="Haft D.R."/>
            <person name="McCorrison J."/>
            <person name="Torralba M."/>
            <person name="Gillis M."/>
            <person name="Haft D.H."/>
            <person name="Methe B."/>
            <person name="Sutton G."/>
            <person name="Nelson K.E."/>
        </authorList>
    </citation>
    <scope>NUCLEOTIDE SEQUENCE [LARGE SCALE GENOMIC DNA]</scope>
    <source>
        <strain evidence="2 3">F0068</strain>
    </source>
</reference>
<dbReference type="GO" id="GO:0006508">
    <property type="term" value="P:proteolysis"/>
    <property type="evidence" value="ECO:0007669"/>
    <property type="project" value="UniProtKB-KW"/>
</dbReference>
<sequence length="613" mass="68454">MVQPQSYPITNNSSNDMKKLLLLFTIVMCATTIRAAKAYSLPVDVTQPDGTQLTVVGHGDEHFNWCSTTDGVILAHIGYTYYIADIDRNGQIKATTQLAHNVGQRSNAELKLIKRQNKTAFYAAGKRAAEIAETRSYEWNATTFPHTGKPKALVILAEFSDTIFSLTNPKASFEQYLNGTERPKDLGHGENRNYGSVAKYFTDMSFGTFTPQFDIIGPVRLNNPLRHYGAGSGDNMQDFISDACAAAQAKGVDFSQYDANNDGYVDLVYVIYAGYSESISGNSSDCIWPKSGNYPTSKTFNGKSIGRYGVNGELNYTPKYKNGKKINGIGLFCHEFSHCMGLPDFYTTTAAPEETQVANNQELEFWDLMDGGEYVRDGYRPTAYSAWEREAMDWTTIETLSESAANIKLKTLENGGKAYRIFNPNDVSKNEYLLVENVQCENWNDAPKQKGHGMLVYHVEYDEASFALSSNSVNNILGHPRMTLVPADGLLLNRGKAATAKDYYTQMQGDPFPGTSEKHELNRTMNLPNFKWYTGKSNDYSISQAFKNIKEKNGVITFDFIKDFTTDIKSPNNINNTFTDGKIYTIDGRYMGTNKAILPHGLYIMNGQKFVIQ</sequence>
<dbReference type="GO" id="GO:0008237">
    <property type="term" value="F:metallopeptidase activity"/>
    <property type="evidence" value="ECO:0007669"/>
    <property type="project" value="UniProtKB-KW"/>
</dbReference>
<keyword evidence="2" id="KW-0378">Hydrolase</keyword>
<feature type="domain" description="Peptidase M6-like" evidence="1">
    <location>
        <begin position="149"/>
        <end position="390"/>
    </location>
</feature>
<dbReference type="PANTHER" id="PTHR41775">
    <property type="entry name" value="SECRETED PROTEIN-RELATED"/>
    <property type="match status" value="1"/>
</dbReference>
<keyword evidence="2" id="KW-0645">Protease</keyword>
<proteinExistence type="predicted"/>
<dbReference type="PANTHER" id="PTHR41775:SF1">
    <property type="entry name" value="PEPTIDASE M6-LIKE DOMAIN-CONTAINING PROTEIN"/>
    <property type="match status" value="1"/>
</dbReference>
<comment type="caution">
    <text evidence="2">The sequence shown here is derived from an EMBL/GenBank/DDBJ whole genome shotgun (WGS) entry which is preliminary data.</text>
</comment>
<protein>
    <submittedName>
        <fullName evidence="2">M6 family metalloprotease domain protein</fullName>
        <ecNumber evidence="2">3.4.24.-</ecNumber>
    </submittedName>
</protein>
<dbReference type="Pfam" id="PF05547">
    <property type="entry name" value="Peptidase_M6"/>
    <property type="match status" value="1"/>
</dbReference>
<dbReference type="EC" id="3.4.24.-" evidence="2"/>
<dbReference type="NCBIfam" id="TIGR03296">
    <property type="entry name" value="M6dom_TIGR03296"/>
    <property type="match status" value="1"/>
</dbReference>
<dbReference type="SUPFAM" id="SSF55486">
    <property type="entry name" value="Metalloproteases ('zincins'), catalytic domain"/>
    <property type="match status" value="1"/>
</dbReference>
<organism evidence="2 3">
    <name type="scientific">Hoylesella pleuritidis F0068</name>
    <dbReference type="NCBI Taxonomy" id="1081904"/>
    <lineage>
        <taxon>Bacteria</taxon>
        <taxon>Pseudomonadati</taxon>
        <taxon>Bacteroidota</taxon>
        <taxon>Bacteroidia</taxon>
        <taxon>Bacteroidales</taxon>
        <taxon>Prevotellaceae</taxon>
        <taxon>Hoylesella</taxon>
    </lineage>
</organism>
<evidence type="ECO:0000313" key="3">
    <source>
        <dbReference type="Proteomes" id="UP000016600"/>
    </source>
</evidence>
<dbReference type="Proteomes" id="UP000016600">
    <property type="component" value="Unassembled WGS sequence"/>
</dbReference>
<dbReference type="PATRIC" id="fig|1081904.3.peg.2097"/>
<name>U2MAW2_9BACT</name>
<evidence type="ECO:0000259" key="1">
    <source>
        <dbReference type="Pfam" id="PF05547"/>
    </source>
</evidence>
<accession>U2MAW2</accession>
<gene>
    <name evidence="2" type="ORF">HMPREF1218_0666</name>
</gene>
<dbReference type="EMBL" id="AWET01000045">
    <property type="protein sequence ID" value="ERJ98844.1"/>
    <property type="molecule type" value="Genomic_DNA"/>
</dbReference>
<dbReference type="AlphaFoldDB" id="U2MAW2"/>
<keyword evidence="2" id="KW-0482">Metalloprotease</keyword>
<evidence type="ECO:0000313" key="2">
    <source>
        <dbReference type="EMBL" id="ERJ98844.1"/>
    </source>
</evidence>
<keyword evidence="3" id="KW-1185">Reference proteome</keyword>